<protein>
    <recommendedName>
        <fullName evidence="5">Lipoprotein</fullName>
    </recommendedName>
</protein>
<comment type="caution">
    <text evidence="3">The sequence shown here is derived from an EMBL/GenBank/DDBJ whole genome shotgun (WGS) entry which is preliminary data.</text>
</comment>
<name>A0ABT1SQM5_9FIRM</name>
<keyword evidence="2" id="KW-0732">Signal</keyword>
<evidence type="ECO:0000313" key="3">
    <source>
        <dbReference type="EMBL" id="MCQ5341615.1"/>
    </source>
</evidence>
<evidence type="ECO:0000313" key="4">
    <source>
        <dbReference type="Proteomes" id="UP001206692"/>
    </source>
</evidence>
<evidence type="ECO:0000256" key="1">
    <source>
        <dbReference type="SAM" id="MobiDB-lite"/>
    </source>
</evidence>
<proteinExistence type="predicted"/>
<gene>
    <name evidence="3" type="ORF">NE675_01000</name>
</gene>
<dbReference type="RefSeq" id="WP_062412786.1">
    <property type="nucleotide sequence ID" value="NZ_JAJCIO010000001.1"/>
</dbReference>
<accession>A0ABT1SQM5</accession>
<evidence type="ECO:0000256" key="2">
    <source>
        <dbReference type="SAM" id="SignalP"/>
    </source>
</evidence>
<keyword evidence="4" id="KW-1185">Reference proteome</keyword>
<dbReference type="PROSITE" id="PS51257">
    <property type="entry name" value="PROKAR_LIPOPROTEIN"/>
    <property type="match status" value="1"/>
</dbReference>
<feature type="compositionally biased region" description="Low complexity" evidence="1">
    <location>
        <begin position="39"/>
        <end position="52"/>
    </location>
</feature>
<dbReference type="EMBL" id="JANGEW010000001">
    <property type="protein sequence ID" value="MCQ5341615.1"/>
    <property type="molecule type" value="Genomic_DNA"/>
</dbReference>
<sequence>MKLSKKITAILMIGLFSAFLAGCSQDGQSADAAKPDTGAVQASTADASSSASKKGTIEDKDIVGVWINHIDTDINQKITFHADHTWTENQHNVDNIYSGTWSIKGDHSIYLEPYGETIEINPDNLKEMNVVRYNHRLTKED</sequence>
<organism evidence="3 4">
    <name type="scientific">Megasphaera massiliensis</name>
    <dbReference type="NCBI Taxonomy" id="1232428"/>
    <lineage>
        <taxon>Bacteria</taxon>
        <taxon>Bacillati</taxon>
        <taxon>Bacillota</taxon>
        <taxon>Negativicutes</taxon>
        <taxon>Veillonellales</taxon>
        <taxon>Veillonellaceae</taxon>
        <taxon>Megasphaera</taxon>
    </lineage>
</organism>
<dbReference type="Proteomes" id="UP001206692">
    <property type="component" value="Unassembled WGS sequence"/>
</dbReference>
<reference evidence="3 4" key="1">
    <citation type="submission" date="2022-06" db="EMBL/GenBank/DDBJ databases">
        <title>Isolation of gut microbiota from human fecal samples.</title>
        <authorList>
            <person name="Pamer E.G."/>
            <person name="Barat B."/>
            <person name="Waligurski E."/>
            <person name="Medina S."/>
            <person name="Paddock L."/>
            <person name="Mostad J."/>
        </authorList>
    </citation>
    <scope>NUCLEOTIDE SEQUENCE [LARGE SCALE GENOMIC DNA]</scope>
    <source>
        <strain evidence="3 4">DFI.1.1</strain>
    </source>
</reference>
<evidence type="ECO:0008006" key="5">
    <source>
        <dbReference type="Google" id="ProtNLM"/>
    </source>
</evidence>
<feature type="chain" id="PRO_5046034872" description="Lipoprotein" evidence="2">
    <location>
        <begin position="22"/>
        <end position="141"/>
    </location>
</feature>
<feature type="signal peptide" evidence="2">
    <location>
        <begin position="1"/>
        <end position="21"/>
    </location>
</feature>
<feature type="region of interest" description="Disordered" evidence="1">
    <location>
        <begin position="30"/>
        <end position="53"/>
    </location>
</feature>